<evidence type="ECO:0000313" key="2">
    <source>
        <dbReference type="EMBL" id="UJO19641.1"/>
    </source>
</evidence>
<accession>A0A9Q8PBX3</accession>
<proteinExistence type="predicted"/>
<keyword evidence="3" id="KW-1185">Reference proteome</keyword>
<feature type="compositionally biased region" description="Pro residues" evidence="1">
    <location>
        <begin position="1"/>
        <end position="11"/>
    </location>
</feature>
<dbReference type="RefSeq" id="XP_047764007.1">
    <property type="nucleotide sequence ID" value="XM_047909804.1"/>
</dbReference>
<sequence length="266" mass="29429">MAPPSSPPPPQQGTKRGAEDDDDDKHGAKRPRQDSAAPAATTAPPPPPKGTKRKSQDAGGRSSKQQKTGGTSARQLELLRENLFLLEERRDRVAGQYQDLPLAVRRDVRHMHGNEQFVLAALLQHITTPYAAAALPDVEAELPIAELCPRDDHLLRESKQAVGEAAARGDELTPVLSQLVLDTITAANARLEMIEAMVARLKRSYAESTTRFSERAMVLAWNVVCQQIQRGDDVNDAYQYVKQFLEAWAALDDLVATKNEERRFFS</sequence>
<dbReference type="KEGG" id="ffu:CLAFUR5_10656"/>
<dbReference type="GeneID" id="71990534"/>
<feature type="region of interest" description="Disordered" evidence="1">
    <location>
        <begin position="1"/>
        <end position="75"/>
    </location>
</feature>
<dbReference type="AlphaFoldDB" id="A0A9Q8PBX3"/>
<feature type="compositionally biased region" description="Polar residues" evidence="1">
    <location>
        <begin position="62"/>
        <end position="73"/>
    </location>
</feature>
<dbReference type="Proteomes" id="UP000756132">
    <property type="component" value="Chromosome 7"/>
</dbReference>
<organism evidence="2 3">
    <name type="scientific">Passalora fulva</name>
    <name type="common">Tomato leaf mold</name>
    <name type="synonym">Cladosporium fulvum</name>
    <dbReference type="NCBI Taxonomy" id="5499"/>
    <lineage>
        <taxon>Eukaryota</taxon>
        <taxon>Fungi</taxon>
        <taxon>Dikarya</taxon>
        <taxon>Ascomycota</taxon>
        <taxon>Pezizomycotina</taxon>
        <taxon>Dothideomycetes</taxon>
        <taxon>Dothideomycetidae</taxon>
        <taxon>Mycosphaerellales</taxon>
        <taxon>Mycosphaerellaceae</taxon>
        <taxon>Fulvia</taxon>
    </lineage>
</organism>
<dbReference type="EMBL" id="CP090169">
    <property type="protein sequence ID" value="UJO19641.1"/>
    <property type="molecule type" value="Genomic_DNA"/>
</dbReference>
<reference evidence="2" key="1">
    <citation type="submission" date="2021-12" db="EMBL/GenBank/DDBJ databases">
        <authorList>
            <person name="Zaccaron A."/>
            <person name="Stergiopoulos I."/>
        </authorList>
    </citation>
    <scope>NUCLEOTIDE SEQUENCE</scope>
    <source>
        <strain evidence="2">Race5_Kim</strain>
    </source>
</reference>
<reference evidence="2" key="2">
    <citation type="journal article" date="2022" name="Microb. Genom.">
        <title>A chromosome-scale genome assembly of the tomato pathogen Cladosporium fulvum reveals a compartmentalized genome architecture and the presence of a dispensable chromosome.</title>
        <authorList>
            <person name="Zaccaron A.Z."/>
            <person name="Chen L.H."/>
            <person name="Samaras A."/>
            <person name="Stergiopoulos I."/>
        </authorList>
    </citation>
    <scope>NUCLEOTIDE SEQUENCE</scope>
    <source>
        <strain evidence="2">Race5_Kim</strain>
    </source>
</reference>
<name>A0A9Q8PBX3_PASFU</name>
<evidence type="ECO:0000313" key="3">
    <source>
        <dbReference type="Proteomes" id="UP000756132"/>
    </source>
</evidence>
<gene>
    <name evidence="2" type="ORF">CLAFUR5_10656</name>
</gene>
<evidence type="ECO:0000256" key="1">
    <source>
        <dbReference type="SAM" id="MobiDB-lite"/>
    </source>
</evidence>
<protein>
    <submittedName>
        <fullName evidence="2">Uncharacterized protein</fullName>
    </submittedName>
</protein>
<dbReference type="OrthoDB" id="10600876at2759"/>